<organism evidence="1 2">
    <name type="scientific">Tubulinosema ratisbonensis</name>
    <dbReference type="NCBI Taxonomy" id="291195"/>
    <lineage>
        <taxon>Eukaryota</taxon>
        <taxon>Fungi</taxon>
        <taxon>Fungi incertae sedis</taxon>
        <taxon>Microsporidia</taxon>
        <taxon>Tubulinosematoidea</taxon>
        <taxon>Tubulinosematidae</taxon>
        <taxon>Tubulinosema</taxon>
    </lineage>
</organism>
<proteinExistence type="predicted"/>
<protein>
    <submittedName>
        <fullName evidence="1">Uncharacterized protein</fullName>
    </submittedName>
</protein>
<gene>
    <name evidence="1" type="ORF">TUBRATIS_28640</name>
</gene>
<keyword evidence="2" id="KW-1185">Reference proteome</keyword>
<accession>A0A437AHX1</accession>
<name>A0A437AHX1_9MICR</name>
<dbReference type="Proteomes" id="UP000282876">
    <property type="component" value="Unassembled WGS sequence"/>
</dbReference>
<dbReference type="EMBL" id="RCSS01000799">
    <property type="protein sequence ID" value="RVD90712.1"/>
    <property type="molecule type" value="Genomic_DNA"/>
</dbReference>
<sequence>MTVFKERLLKIITVHPLEYQKKCCIYFYEKLSIELEKEGLSIFLIHAFSDLKEINLKYNLIEKDLVLNLQAKIFEQKILHLRATILDVLRTDYYEDTKYITKPEKWIKDVCEDLKNTFDLEKDPCILLFREFNEVLLKEFQSIFISKNRKFNSCGNLLLLNFIFYENFAKKFIAFDFDTFLKSFLSNIDSRKALTMEKIRKIFINHKNK</sequence>
<dbReference type="AlphaFoldDB" id="A0A437AHX1"/>
<evidence type="ECO:0000313" key="2">
    <source>
        <dbReference type="Proteomes" id="UP000282876"/>
    </source>
</evidence>
<reference evidence="1 2" key="1">
    <citation type="submission" date="2018-10" db="EMBL/GenBank/DDBJ databases">
        <title>Draft genome sequence of the microsporidian Tubulinosema ratisbonensis.</title>
        <authorList>
            <person name="Polonais V."/>
            <person name="Peyretaillade E."/>
            <person name="Niehus S."/>
            <person name="Wawrzyniak I."/>
            <person name="Franchet A."/>
            <person name="Gaspin C."/>
            <person name="Reichstadt M."/>
            <person name="Belser C."/>
            <person name="Labadie K."/>
            <person name="Delbac F."/>
            <person name="Ferrandon D."/>
        </authorList>
    </citation>
    <scope>NUCLEOTIDE SEQUENCE [LARGE SCALE GENOMIC DNA]</scope>
    <source>
        <strain evidence="1 2">Franzen</strain>
    </source>
</reference>
<dbReference type="VEuPathDB" id="MicrosporidiaDB:TUBRATIS_28640"/>
<dbReference type="OrthoDB" id="2194483at2759"/>
<evidence type="ECO:0000313" key="1">
    <source>
        <dbReference type="EMBL" id="RVD90712.1"/>
    </source>
</evidence>
<comment type="caution">
    <text evidence="1">The sequence shown here is derived from an EMBL/GenBank/DDBJ whole genome shotgun (WGS) entry which is preliminary data.</text>
</comment>